<dbReference type="InterPro" id="IPR045078">
    <property type="entry name" value="TST/MPST-like"/>
</dbReference>
<gene>
    <name evidence="5" type="primary">TUM1</name>
    <name evidence="5" type="ORF">SmJEL517_g04104</name>
</gene>
<dbReference type="Pfam" id="PF00581">
    <property type="entry name" value="Rhodanese"/>
    <property type="match status" value="2"/>
</dbReference>
<evidence type="ECO:0000313" key="5">
    <source>
        <dbReference type="EMBL" id="TPX32923.1"/>
    </source>
</evidence>
<dbReference type="PANTHER" id="PTHR11364:SF27">
    <property type="entry name" value="SULFURTRANSFERASE"/>
    <property type="match status" value="1"/>
</dbReference>
<dbReference type="CDD" id="cd01448">
    <property type="entry name" value="TST_Repeat_1"/>
    <property type="match status" value="1"/>
</dbReference>
<evidence type="ECO:0000313" key="6">
    <source>
        <dbReference type="Proteomes" id="UP000319731"/>
    </source>
</evidence>
<dbReference type="SUPFAM" id="SSF52821">
    <property type="entry name" value="Rhodanese/Cell cycle control phosphatase"/>
    <property type="match status" value="2"/>
</dbReference>
<dbReference type="InterPro" id="IPR036873">
    <property type="entry name" value="Rhodanese-like_dom_sf"/>
</dbReference>
<comment type="caution">
    <text evidence="5">The sequence shown here is derived from an EMBL/GenBank/DDBJ whole genome shotgun (WGS) entry which is preliminary data.</text>
</comment>
<dbReference type="FunFam" id="3.40.250.10:FF:000015">
    <property type="entry name" value="Sulfurtransferase"/>
    <property type="match status" value="1"/>
</dbReference>
<feature type="domain" description="Rhodanese" evidence="4">
    <location>
        <begin position="174"/>
        <end position="294"/>
    </location>
</feature>
<keyword evidence="2" id="KW-0677">Repeat</keyword>
<dbReference type="OrthoDB" id="270167at2759"/>
<evidence type="ECO:0000256" key="1">
    <source>
        <dbReference type="ARBA" id="ARBA00022679"/>
    </source>
</evidence>
<feature type="domain" description="Rhodanese" evidence="4">
    <location>
        <begin position="19"/>
        <end position="139"/>
    </location>
</feature>
<evidence type="ECO:0000259" key="4">
    <source>
        <dbReference type="PROSITE" id="PS50206"/>
    </source>
</evidence>
<dbReference type="PANTHER" id="PTHR11364">
    <property type="entry name" value="THIOSULFATE SULFERTANSFERASE"/>
    <property type="match status" value="1"/>
</dbReference>
<dbReference type="Proteomes" id="UP000319731">
    <property type="component" value="Unassembled WGS sequence"/>
</dbReference>
<dbReference type="EMBL" id="QEAO01000025">
    <property type="protein sequence ID" value="TPX32923.1"/>
    <property type="molecule type" value="Genomic_DNA"/>
</dbReference>
<dbReference type="GeneID" id="42005329"/>
<dbReference type="Gene3D" id="3.40.250.10">
    <property type="entry name" value="Rhodanese-like domain"/>
    <property type="match status" value="2"/>
</dbReference>
<dbReference type="SMART" id="SM00450">
    <property type="entry name" value="RHOD"/>
    <property type="match status" value="2"/>
</dbReference>
<name>A0A507C5V4_9FUNG</name>
<dbReference type="InterPro" id="IPR001763">
    <property type="entry name" value="Rhodanese-like_dom"/>
</dbReference>
<dbReference type="GO" id="GO:0005739">
    <property type="term" value="C:mitochondrion"/>
    <property type="evidence" value="ECO:0007669"/>
    <property type="project" value="TreeGrafter"/>
</dbReference>
<dbReference type="PROSITE" id="PS50206">
    <property type="entry name" value="RHODANESE_3"/>
    <property type="match status" value="2"/>
</dbReference>
<dbReference type="PROSITE" id="PS00683">
    <property type="entry name" value="RHODANESE_2"/>
    <property type="match status" value="1"/>
</dbReference>
<dbReference type="InterPro" id="IPR001307">
    <property type="entry name" value="Thiosulphate_STrfase_CS"/>
</dbReference>
<evidence type="ECO:0000256" key="2">
    <source>
        <dbReference type="ARBA" id="ARBA00022737"/>
    </source>
</evidence>
<keyword evidence="6" id="KW-1185">Reference proteome</keyword>
<organism evidence="5 6">
    <name type="scientific">Synchytrium microbalum</name>
    <dbReference type="NCBI Taxonomy" id="1806994"/>
    <lineage>
        <taxon>Eukaryota</taxon>
        <taxon>Fungi</taxon>
        <taxon>Fungi incertae sedis</taxon>
        <taxon>Chytridiomycota</taxon>
        <taxon>Chytridiomycota incertae sedis</taxon>
        <taxon>Chytridiomycetes</taxon>
        <taxon>Synchytriales</taxon>
        <taxon>Synchytriaceae</taxon>
        <taxon>Synchytrium</taxon>
    </lineage>
</organism>
<keyword evidence="1 3" id="KW-0808">Transferase</keyword>
<dbReference type="AlphaFoldDB" id="A0A507C5V4"/>
<reference evidence="5 6" key="1">
    <citation type="journal article" date="2019" name="Sci. Rep.">
        <title>Comparative genomics of chytrid fungi reveal insights into the obligate biotrophic and pathogenic lifestyle of Synchytrium endobioticum.</title>
        <authorList>
            <person name="van de Vossenberg B.T.L.H."/>
            <person name="Warris S."/>
            <person name="Nguyen H.D.T."/>
            <person name="van Gent-Pelzer M.P.E."/>
            <person name="Joly D.L."/>
            <person name="van de Geest H.C."/>
            <person name="Bonants P.J.M."/>
            <person name="Smith D.S."/>
            <person name="Levesque C.A."/>
            <person name="van der Lee T.A.J."/>
        </authorList>
    </citation>
    <scope>NUCLEOTIDE SEQUENCE [LARGE SCALE GENOMIC DNA]</scope>
    <source>
        <strain evidence="5 6">JEL517</strain>
    </source>
</reference>
<dbReference type="STRING" id="1806994.A0A507C5V4"/>
<dbReference type="CDD" id="cd01449">
    <property type="entry name" value="TST_Repeat_2"/>
    <property type="match status" value="1"/>
</dbReference>
<evidence type="ECO:0000256" key="3">
    <source>
        <dbReference type="RuleBase" id="RU000507"/>
    </source>
</evidence>
<protein>
    <recommendedName>
        <fullName evidence="3">Sulfurtransferase</fullName>
    </recommendedName>
</protein>
<dbReference type="GO" id="GO:0004792">
    <property type="term" value="F:thiosulfate-cyanide sulfurtransferase activity"/>
    <property type="evidence" value="ECO:0007669"/>
    <property type="project" value="InterPro"/>
</dbReference>
<dbReference type="RefSeq" id="XP_031024052.1">
    <property type="nucleotide sequence ID" value="XM_031170032.1"/>
</dbReference>
<accession>A0A507C5V4</accession>
<sequence>MSTAPQVSPLVTTQWLASNLKNVTVVDGTWFLNPPGTVPRNGLKEYNEKRIPEARYFDLDLIADHDTKLPHMLPTAEVFAKHVGAMGISETDHVIVYDALGIFSAPRVWWTFKAFGHQSISVLDGGFPKWIKEGHPVETGAPKTFQPKPYNATYQPKMVIDFKTLFQQVSDFSNPDNGVIVDARPAARFAGTVPDPREHLGVVPGHIPTSVNLPFMNLIDSETGTMVSTDKIKQLLKGIRVDFTNPRQIITSCGSGTTAAVINLALEILGRKEQVVLYDGSWTEWGSNKQTPKKSAAN</sequence>
<proteinExistence type="predicted"/>